<evidence type="ECO:0000256" key="2">
    <source>
        <dbReference type="ARBA" id="ARBA00022679"/>
    </source>
</evidence>
<dbReference type="Pfam" id="PF05175">
    <property type="entry name" value="MTS"/>
    <property type="match status" value="1"/>
</dbReference>
<feature type="domain" description="Methyltransferase small" evidence="6">
    <location>
        <begin position="113"/>
        <end position="202"/>
    </location>
</feature>
<dbReference type="HAMAP" id="MF_02126">
    <property type="entry name" value="RF_methyltr_PrmC"/>
    <property type="match status" value="1"/>
</dbReference>
<keyword evidence="1 5" id="KW-0489">Methyltransferase</keyword>
<dbReference type="InterPro" id="IPR029063">
    <property type="entry name" value="SAM-dependent_MTases_sf"/>
</dbReference>
<dbReference type="GO" id="GO:0102559">
    <property type="term" value="F:peptide chain release factor N(5)-glutamine methyltransferase activity"/>
    <property type="evidence" value="ECO:0007669"/>
    <property type="project" value="UniProtKB-EC"/>
</dbReference>
<dbReference type="Proteomes" id="UP000317369">
    <property type="component" value="Chromosome"/>
</dbReference>
<dbReference type="Pfam" id="PF17827">
    <property type="entry name" value="PrmC_N"/>
    <property type="match status" value="1"/>
</dbReference>
<feature type="binding site" evidence="5">
    <location>
        <begin position="196"/>
        <end position="199"/>
    </location>
    <ligand>
        <name>substrate</name>
    </ligand>
</feature>
<comment type="catalytic activity">
    <reaction evidence="4 5">
        <text>L-glutaminyl-[peptide chain release factor] + S-adenosyl-L-methionine = N(5)-methyl-L-glutaminyl-[peptide chain release factor] + S-adenosyl-L-homocysteine + H(+)</text>
        <dbReference type="Rhea" id="RHEA:42896"/>
        <dbReference type="Rhea" id="RHEA-COMP:10271"/>
        <dbReference type="Rhea" id="RHEA-COMP:10272"/>
        <dbReference type="ChEBI" id="CHEBI:15378"/>
        <dbReference type="ChEBI" id="CHEBI:30011"/>
        <dbReference type="ChEBI" id="CHEBI:57856"/>
        <dbReference type="ChEBI" id="CHEBI:59789"/>
        <dbReference type="ChEBI" id="CHEBI:61891"/>
        <dbReference type="EC" id="2.1.1.297"/>
    </reaction>
</comment>
<dbReference type="SUPFAM" id="SSF53335">
    <property type="entry name" value="S-adenosyl-L-methionine-dependent methyltransferases"/>
    <property type="match status" value="1"/>
</dbReference>
<dbReference type="EMBL" id="CP036425">
    <property type="protein sequence ID" value="QDU32159.1"/>
    <property type="molecule type" value="Genomic_DNA"/>
</dbReference>
<dbReference type="NCBIfam" id="TIGR03534">
    <property type="entry name" value="RF_mod_PrmC"/>
    <property type="match status" value="1"/>
</dbReference>
<reference evidence="8 9" key="1">
    <citation type="submission" date="2019-02" db="EMBL/GenBank/DDBJ databases">
        <title>Deep-cultivation of Planctomycetes and their phenomic and genomic characterization uncovers novel biology.</title>
        <authorList>
            <person name="Wiegand S."/>
            <person name="Jogler M."/>
            <person name="Boedeker C."/>
            <person name="Pinto D."/>
            <person name="Vollmers J."/>
            <person name="Rivas-Marin E."/>
            <person name="Kohn T."/>
            <person name="Peeters S.H."/>
            <person name="Heuer A."/>
            <person name="Rast P."/>
            <person name="Oberbeckmann S."/>
            <person name="Bunk B."/>
            <person name="Jeske O."/>
            <person name="Meyerdierks A."/>
            <person name="Storesund J.E."/>
            <person name="Kallscheuer N."/>
            <person name="Luecker S."/>
            <person name="Lage O.M."/>
            <person name="Pohl T."/>
            <person name="Merkel B.J."/>
            <person name="Hornburger P."/>
            <person name="Mueller R.-W."/>
            <person name="Bruemmer F."/>
            <person name="Labrenz M."/>
            <person name="Spormann A.M."/>
            <person name="Op den Camp H."/>
            <person name="Overmann J."/>
            <person name="Amann R."/>
            <person name="Jetten M.S.M."/>
            <person name="Mascher T."/>
            <person name="Medema M.H."/>
            <person name="Devos D.P."/>
            <person name="Kaster A.-K."/>
            <person name="Ovreas L."/>
            <person name="Rohde M."/>
            <person name="Galperin M.Y."/>
            <person name="Jogler C."/>
        </authorList>
    </citation>
    <scope>NUCLEOTIDE SEQUENCE [LARGE SCALE GENOMIC DNA]</scope>
    <source>
        <strain evidence="8 9">KS4</strain>
    </source>
</reference>
<evidence type="ECO:0000256" key="5">
    <source>
        <dbReference type="HAMAP-Rule" id="MF_02126"/>
    </source>
</evidence>
<dbReference type="InterPro" id="IPR040758">
    <property type="entry name" value="PrmC_N"/>
</dbReference>
<comment type="caution">
    <text evidence="5">Lacks conserved residue(s) required for the propagation of feature annotation.</text>
</comment>
<dbReference type="InterPro" id="IPR007848">
    <property type="entry name" value="Small_mtfrase_dom"/>
</dbReference>
<evidence type="ECO:0000256" key="1">
    <source>
        <dbReference type="ARBA" id="ARBA00022603"/>
    </source>
</evidence>
<keyword evidence="3 5" id="KW-0949">S-adenosyl-L-methionine</keyword>
<feature type="binding site" evidence="5">
    <location>
        <position position="152"/>
    </location>
    <ligand>
        <name>S-adenosyl-L-methionine</name>
        <dbReference type="ChEBI" id="CHEBI:59789"/>
    </ligand>
</feature>
<sequence>MNTVSTWTTSALLRWTTQHFEKKSIDHPRLSAEMLLAYVIGCERLRLYMDPDRPASELERATLRTLVERASEHEPVDYLVGHAPFFSMMFDVTRDTLIPRPSTETLVEHVIQHARVTPGFTTPLIADICTGSGIIAICLAKHIKDARVIATDISAPALEVAKRNAEKHDVADRIDFRLGNLLEPLQGERFHYLCSNPPYIPDNEWDVLDRNVKEYEPEIALRGGPDGLDFLTPLITQGRDLLYTPGQIVLEIAAAHNRSIQQLADGTNRYANTRVLPDHEALPRILIADTI</sequence>
<keyword evidence="2 5" id="KW-0808">Transferase</keyword>
<dbReference type="InterPro" id="IPR004556">
    <property type="entry name" value="HemK-like"/>
</dbReference>
<dbReference type="Gene3D" id="3.40.50.150">
    <property type="entry name" value="Vaccinia Virus protein VP39"/>
    <property type="match status" value="1"/>
</dbReference>
<evidence type="ECO:0000256" key="4">
    <source>
        <dbReference type="ARBA" id="ARBA00048391"/>
    </source>
</evidence>
<proteinExistence type="inferred from homology"/>
<dbReference type="AlphaFoldDB" id="A0A517YPL5"/>
<dbReference type="PANTHER" id="PTHR18895:SF74">
    <property type="entry name" value="MTRF1L RELEASE FACTOR GLUTAMINE METHYLTRANSFERASE"/>
    <property type="match status" value="1"/>
</dbReference>
<evidence type="ECO:0000259" key="6">
    <source>
        <dbReference type="Pfam" id="PF05175"/>
    </source>
</evidence>
<feature type="binding site" evidence="5">
    <location>
        <position position="196"/>
    </location>
    <ligand>
        <name>S-adenosyl-L-methionine</name>
        <dbReference type="ChEBI" id="CHEBI:59789"/>
    </ligand>
</feature>
<dbReference type="Gene3D" id="1.10.8.10">
    <property type="entry name" value="DNA helicase RuvA subunit, C-terminal domain"/>
    <property type="match status" value="1"/>
</dbReference>
<comment type="similarity">
    <text evidence="5">Belongs to the protein N5-glutamine methyltransferase family. PrmC subfamily.</text>
</comment>
<protein>
    <recommendedName>
        <fullName evidence="5">Release factor glutamine methyltransferase</fullName>
        <shortName evidence="5">RF MTase</shortName>
        <ecNumber evidence="5">2.1.1.297</ecNumber>
    </recommendedName>
    <alternativeName>
        <fullName evidence="5">N5-glutamine methyltransferase PrmC</fullName>
    </alternativeName>
    <alternativeName>
        <fullName evidence="5">Protein-(glutamine-N5) MTase PrmC</fullName>
    </alternativeName>
    <alternativeName>
        <fullName evidence="5">Protein-glutamine N-methyltransferase PrmC</fullName>
    </alternativeName>
</protein>
<comment type="function">
    <text evidence="5">Methylates the class 1 translation termination release factors RF1/PrfA and RF2/PrfB on the glutamine residue of the universally conserved GGQ motif.</text>
</comment>
<keyword evidence="9" id="KW-1185">Reference proteome</keyword>
<dbReference type="CDD" id="cd02440">
    <property type="entry name" value="AdoMet_MTases"/>
    <property type="match status" value="1"/>
</dbReference>
<accession>A0A517YPL5</accession>
<dbReference type="EC" id="2.1.1.297" evidence="5"/>
<evidence type="ECO:0000313" key="9">
    <source>
        <dbReference type="Proteomes" id="UP000317369"/>
    </source>
</evidence>
<dbReference type="InterPro" id="IPR050320">
    <property type="entry name" value="N5-glutamine_MTase"/>
</dbReference>
<dbReference type="GO" id="GO:0032259">
    <property type="term" value="P:methylation"/>
    <property type="evidence" value="ECO:0007669"/>
    <property type="project" value="UniProtKB-KW"/>
</dbReference>
<dbReference type="RefSeq" id="WP_145073272.1">
    <property type="nucleotide sequence ID" value="NZ_CP036425.1"/>
</dbReference>
<evidence type="ECO:0000256" key="3">
    <source>
        <dbReference type="ARBA" id="ARBA00022691"/>
    </source>
</evidence>
<evidence type="ECO:0000313" key="8">
    <source>
        <dbReference type="EMBL" id="QDU32159.1"/>
    </source>
</evidence>
<dbReference type="NCBIfam" id="TIGR00536">
    <property type="entry name" value="hemK_fam"/>
    <property type="match status" value="1"/>
</dbReference>
<gene>
    <name evidence="5 8" type="primary">prmC</name>
    <name evidence="8" type="ORF">KS4_01880</name>
</gene>
<name>A0A517YPL5_9BACT</name>
<organism evidence="8 9">
    <name type="scientific">Poriferisphaera corsica</name>
    <dbReference type="NCBI Taxonomy" id="2528020"/>
    <lineage>
        <taxon>Bacteria</taxon>
        <taxon>Pseudomonadati</taxon>
        <taxon>Planctomycetota</taxon>
        <taxon>Phycisphaerae</taxon>
        <taxon>Phycisphaerales</taxon>
        <taxon>Phycisphaeraceae</taxon>
        <taxon>Poriferisphaera</taxon>
    </lineage>
</organism>
<dbReference type="OrthoDB" id="9800643at2"/>
<evidence type="ECO:0000259" key="7">
    <source>
        <dbReference type="Pfam" id="PF17827"/>
    </source>
</evidence>
<dbReference type="PANTHER" id="PTHR18895">
    <property type="entry name" value="HEMK METHYLTRANSFERASE"/>
    <property type="match status" value="1"/>
</dbReference>
<dbReference type="InterPro" id="IPR019874">
    <property type="entry name" value="RF_methyltr_PrmC"/>
</dbReference>
<feature type="domain" description="Release factor glutamine methyltransferase N-terminal" evidence="7">
    <location>
        <begin position="12"/>
        <end position="81"/>
    </location>
</feature>
<dbReference type="KEGG" id="pcor:KS4_01880"/>